<keyword evidence="2" id="KW-1185">Reference proteome</keyword>
<gene>
    <name evidence="1" type="ORF">ACFSBT_17825</name>
</gene>
<reference evidence="1 2" key="1">
    <citation type="journal article" date="2019" name="Int. J. Syst. Evol. Microbiol.">
        <title>The Global Catalogue of Microorganisms (GCM) 10K type strain sequencing project: providing services to taxonomists for standard genome sequencing and annotation.</title>
        <authorList>
            <consortium name="The Broad Institute Genomics Platform"/>
            <consortium name="The Broad Institute Genome Sequencing Center for Infectious Disease"/>
            <person name="Wu L."/>
            <person name="Ma J."/>
        </authorList>
    </citation>
    <scope>NUCLEOTIDE SEQUENCE [LARGE SCALE GENOMIC DNA]</scope>
    <source>
        <strain evidence="1 2">CGMCC 1.12563</strain>
    </source>
</reference>
<sequence>MSVHDDDPTLGDLARAAVRADISTNSHRVAEGYLTADEPAGPVGLDVLYAVHAEDGPDRFRLGEKRPGRYVDAGEADFVEVRR</sequence>
<dbReference type="EMBL" id="JBHUDC010000008">
    <property type="protein sequence ID" value="MFD1515143.1"/>
    <property type="molecule type" value="Genomic_DNA"/>
</dbReference>
<evidence type="ECO:0000313" key="1">
    <source>
        <dbReference type="EMBL" id="MFD1515143.1"/>
    </source>
</evidence>
<comment type="caution">
    <text evidence="1">The sequence shown here is derived from an EMBL/GenBank/DDBJ whole genome shotgun (WGS) entry which is preliminary data.</text>
</comment>
<protein>
    <submittedName>
        <fullName evidence="1">Uncharacterized protein</fullName>
    </submittedName>
</protein>
<accession>A0ABD6AZY9</accession>
<dbReference type="RefSeq" id="WP_250875067.1">
    <property type="nucleotide sequence ID" value="NZ_JALXFV010000008.1"/>
</dbReference>
<dbReference type="Proteomes" id="UP001597187">
    <property type="component" value="Unassembled WGS sequence"/>
</dbReference>
<dbReference type="AlphaFoldDB" id="A0ABD6AZY9"/>
<evidence type="ECO:0000313" key="2">
    <source>
        <dbReference type="Proteomes" id="UP001597187"/>
    </source>
</evidence>
<proteinExistence type="predicted"/>
<organism evidence="1 2">
    <name type="scientific">Halomarina rubra</name>
    <dbReference type="NCBI Taxonomy" id="2071873"/>
    <lineage>
        <taxon>Archaea</taxon>
        <taxon>Methanobacteriati</taxon>
        <taxon>Methanobacteriota</taxon>
        <taxon>Stenosarchaea group</taxon>
        <taxon>Halobacteria</taxon>
        <taxon>Halobacteriales</taxon>
        <taxon>Natronomonadaceae</taxon>
        <taxon>Halomarina</taxon>
    </lineage>
</organism>
<name>A0ABD6AZY9_9EURY</name>